<evidence type="ECO:0000256" key="1">
    <source>
        <dbReference type="SAM" id="Phobius"/>
    </source>
</evidence>
<dbReference type="PANTHER" id="PTHR10622:SF12">
    <property type="entry name" value="HET DOMAIN-CONTAINING PROTEIN"/>
    <property type="match status" value="1"/>
</dbReference>
<keyword evidence="1" id="KW-1133">Transmembrane helix</keyword>
<protein>
    <recommendedName>
        <fullName evidence="2">Heterokaryon incompatibility domain-containing protein</fullName>
    </recommendedName>
</protein>
<organism evidence="3 4">
    <name type="scientific">Zymoseptoria tritici ST99CH_1E4</name>
    <dbReference type="NCBI Taxonomy" id="1276532"/>
    <lineage>
        <taxon>Eukaryota</taxon>
        <taxon>Fungi</taxon>
        <taxon>Dikarya</taxon>
        <taxon>Ascomycota</taxon>
        <taxon>Pezizomycotina</taxon>
        <taxon>Dothideomycetes</taxon>
        <taxon>Dothideomycetidae</taxon>
        <taxon>Mycosphaerellales</taxon>
        <taxon>Mycosphaerellaceae</taxon>
        <taxon>Zymoseptoria</taxon>
    </lineage>
</organism>
<dbReference type="Pfam" id="PF06985">
    <property type="entry name" value="HET"/>
    <property type="match status" value="1"/>
</dbReference>
<keyword evidence="1" id="KW-0812">Transmembrane</keyword>
<evidence type="ECO:0000313" key="4">
    <source>
        <dbReference type="Proteomes" id="UP000245764"/>
    </source>
</evidence>
<evidence type="ECO:0000313" key="3">
    <source>
        <dbReference type="EMBL" id="SMR52246.1"/>
    </source>
</evidence>
<dbReference type="EMBL" id="LT854257">
    <property type="protein sequence ID" value="SMR52246.1"/>
    <property type="molecule type" value="Genomic_DNA"/>
</dbReference>
<name>A0A2H1GFB0_ZYMTR</name>
<dbReference type="InterPro" id="IPR010730">
    <property type="entry name" value="HET"/>
</dbReference>
<gene>
    <name evidence="3" type="ORF">ZT1E4_G5716</name>
</gene>
<proteinExistence type="predicted"/>
<keyword evidence="1" id="KW-0472">Membrane</keyword>
<dbReference type="AlphaFoldDB" id="A0A2H1GFB0"/>
<evidence type="ECO:0000259" key="2">
    <source>
        <dbReference type="Pfam" id="PF06985"/>
    </source>
</evidence>
<feature type="domain" description="Heterokaryon incompatibility" evidence="2">
    <location>
        <begin position="68"/>
        <end position="156"/>
    </location>
</feature>
<dbReference type="Proteomes" id="UP000245764">
    <property type="component" value="Chromosome 5"/>
</dbReference>
<reference evidence="4" key="1">
    <citation type="submission" date="2017-05" db="EMBL/GenBank/DDBJ databases">
        <authorList>
            <person name="Song R."/>
            <person name="Chenine A.L."/>
            <person name="Ruprecht R.M."/>
        </authorList>
    </citation>
    <scope>NUCLEOTIDE SEQUENCE [LARGE SCALE GENOMIC DNA]</scope>
</reference>
<dbReference type="PANTHER" id="PTHR10622">
    <property type="entry name" value="HET DOMAIN-CONTAINING PROTEIN"/>
    <property type="match status" value="1"/>
</dbReference>
<sequence length="470" mass="53833">MLKRDARQTRRRAARTAFIRLRIHFSLALNVRLILISSLSSNSEKRMRLINTTTLELAEFVSWEIPAYAILSHRWAVATEELTFKDYRKGVKRDTSGYRKIVRFCQLAASQDWDWGWVDTICIDKRSSAELSESINSMLGWYREAAVCYAYLSDVDKGGNWESSDWWTRGWTLQELIGPEDVLFYDAAWTPIGSKYGLAARIAALTRIPDTVLYFAGHGYGGYLVAQKLSWAAGRRTTRIEDQAYCLLGLFGIHMPLLYGEGDKAFERLQLQILMKCPDDSILAWDPKTDEEGTLDDLTAVAGVVLADSPDRFKRCGQHILSSLQYSRPEIGAIAPRVTSWGIEYRGIAQRLELEEQESMSLGEELNQLLIERVELWAVLLTAIVGEGLIHLPYVLILQQCGPLPTHYRRLQCYQSSDLTRLYAWLVRRFKFEEVDTNKVFYLQYDDDLPQGYTGGGPVHRYHYFATHPV</sequence>
<feature type="transmembrane region" description="Helical" evidence="1">
    <location>
        <begin position="21"/>
        <end position="39"/>
    </location>
</feature>
<accession>A0A2H1GFB0</accession>